<reference evidence="2" key="1">
    <citation type="submission" date="2017-09" db="EMBL/GenBank/DDBJ databases">
        <title>Polyketide synthases of a Diaporthe helianthi virulent isolate.</title>
        <authorList>
            <person name="Baroncelli R."/>
        </authorList>
    </citation>
    <scope>NUCLEOTIDE SEQUENCE [LARGE SCALE GENOMIC DNA]</scope>
    <source>
        <strain evidence="2">7/96</strain>
    </source>
</reference>
<keyword evidence="3" id="KW-1185">Reference proteome</keyword>
<name>A0A2P5HN97_DIAHE</name>
<evidence type="ECO:0000313" key="3">
    <source>
        <dbReference type="Proteomes" id="UP000094444"/>
    </source>
</evidence>
<evidence type="ECO:0000256" key="1">
    <source>
        <dbReference type="SAM" id="MobiDB-lite"/>
    </source>
</evidence>
<dbReference type="OrthoDB" id="5242185at2759"/>
<feature type="compositionally biased region" description="Polar residues" evidence="1">
    <location>
        <begin position="296"/>
        <end position="307"/>
    </location>
</feature>
<comment type="caution">
    <text evidence="2">The sequence shown here is derived from an EMBL/GenBank/DDBJ whole genome shotgun (WGS) entry which is preliminary data.</text>
</comment>
<dbReference type="AlphaFoldDB" id="A0A2P5HN97"/>
<sequence>MARARLKSKALATVGGSKPITLERTCEKGNLRMSLQVYPDPQGYRTRIGYYADLYFKLDEPDQEGGPGQEERHIGFISCWRLSKGPNQYGHEDFQPWVTEWLRGDLGDEDDDSRPFKETLRLLYDETGKLRDNMNDELIRSALDETGSELVIVEMFWIKHKDETTGLQYSRQRIAPHALELFYSLINNGILPSWYIINLPITLILKAGMPSDDGLSEVWLNEHPRNPGETEQDYCARISDHVLNLFQVEQRYGYRKISDDHRVVVLTVSLPQRLRVVVNSTLEDETARPRPGPTQIKPQTALSSTRC</sequence>
<dbReference type="InParanoid" id="A0A2P5HN97"/>
<gene>
    <name evidence="2" type="ORF">DHEL01_v209899</name>
</gene>
<protein>
    <submittedName>
        <fullName evidence="2">Uncharacterized protein</fullName>
    </submittedName>
</protein>
<dbReference type="EMBL" id="MAVT02001190">
    <property type="protein sequence ID" value="POS71705.1"/>
    <property type="molecule type" value="Genomic_DNA"/>
</dbReference>
<proteinExistence type="predicted"/>
<accession>A0A2P5HN97</accession>
<feature type="region of interest" description="Disordered" evidence="1">
    <location>
        <begin position="282"/>
        <end position="307"/>
    </location>
</feature>
<organism evidence="2 3">
    <name type="scientific">Diaporthe helianthi</name>
    <dbReference type="NCBI Taxonomy" id="158607"/>
    <lineage>
        <taxon>Eukaryota</taxon>
        <taxon>Fungi</taxon>
        <taxon>Dikarya</taxon>
        <taxon>Ascomycota</taxon>
        <taxon>Pezizomycotina</taxon>
        <taxon>Sordariomycetes</taxon>
        <taxon>Sordariomycetidae</taxon>
        <taxon>Diaporthales</taxon>
        <taxon>Diaporthaceae</taxon>
        <taxon>Diaporthe</taxon>
    </lineage>
</organism>
<dbReference type="Proteomes" id="UP000094444">
    <property type="component" value="Unassembled WGS sequence"/>
</dbReference>
<evidence type="ECO:0000313" key="2">
    <source>
        <dbReference type="EMBL" id="POS71705.1"/>
    </source>
</evidence>